<name>A0A8S5NW85_9CAUD</name>
<evidence type="ECO:0000313" key="1">
    <source>
        <dbReference type="EMBL" id="DAD99038.1"/>
    </source>
</evidence>
<proteinExistence type="predicted"/>
<sequence length="62" mass="6789">MEVLIKRCCGEIPIAHADGRYLVALECPICGRTVYVSTDRAPAKTSAESVAIWNKGVKKRGR</sequence>
<dbReference type="EMBL" id="BK015273">
    <property type="protein sequence ID" value="DAD99038.1"/>
    <property type="molecule type" value="Genomic_DNA"/>
</dbReference>
<accession>A0A8S5NW85</accession>
<reference evidence="1" key="1">
    <citation type="journal article" date="2021" name="Proc. Natl. Acad. Sci. U.S.A.">
        <title>A Catalog of Tens of Thousands of Viruses from Human Metagenomes Reveals Hidden Associations with Chronic Diseases.</title>
        <authorList>
            <person name="Tisza M.J."/>
            <person name="Buck C.B."/>
        </authorList>
    </citation>
    <scope>NUCLEOTIDE SEQUENCE</scope>
    <source>
        <strain evidence="1">CtVzN31</strain>
    </source>
</reference>
<organism evidence="1">
    <name type="scientific">Siphoviridae sp. ctVzN31</name>
    <dbReference type="NCBI Taxonomy" id="2825534"/>
    <lineage>
        <taxon>Viruses</taxon>
        <taxon>Duplodnaviria</taxon>
        <taxon>Heunggongvirae</taxon>
        <taxon>Uroviricota</taxon>
        <taxon>Caudoviricetes</taxon>
    </lineage>
</organism>
<protein>
    <submittedName>
        <fullName evidence="1">Uncharacterized protein</fullName>
    </submittedName>
</protein>